<dbReference type="AlphaFoldDB" id="H2ZDT1"/>
<evidence type="ECO:0000313" key="1">
    <source>
        <dbReference type="Ensembl" id="ENSCSAVP00000015747.1"/>
    </source>
</evidence>
<reference evidence="1" key="3">
    <citation type="submission" date="2025-09" db="UniProtKB">
        <authorList>
            <consortium name="Ensembl"/>
        </authorList>
    </citation>
    <scope>IDENTIFICATION</scope>
</reference>
<evidence type="ECO:0000313" key="2">
    <source>
        <dbReference type="Proteomes" id="UP000007875"/>
    </source>
</evidence>
<reference evidence="1" key="2">
    <citation type="submission" date="2025-08" db="UniProtKB">
        <authorList>
            <consortium name="Ensembl"/>
        </authorList>
    </citation>
    <scope>IDENTIFICATION</scope>
</reference>
<dbReference type="InParanoid" id="H2ZDT1"/>
<accession>H2ZDT1</accession>
<proteinExistence type="predicted"/>
<dbReference type="HOGENOM" id="CLU_1558761_0_0_1"/>
<reference evidence="2" key="1">
    <citation type="submission" date="2003-08" db="EMBL/GenBank/DDBJ databases">
        <authorList>
            <person name="Birren B."/>
            <person name="Nusbaum C."/>
            <person name="Abebe A."/>
            <person name="Abouelleil A."/>
            <person name="Adekoya E."/>
            <person name="Ait-zahra M."/>
            <person name="Allen N."/>
            <person name="Allen T."/>
            <person name="An P."/>
            <person name="Anderson M."/>
            <person name="Anderson S."/>
            <person name="Arachchi H."/>
            <person name="Armbruster J."/>
            <person name="Bachantsang P."/>
            <person name="Baldwin J."/>
            <person name="Barry A."/>
            <person name="Bayul T."/>
            <person name="Blitshsteyn B."/>
            <person name="Bloom T."/>
            <person name="Blye J."/>
            <person name="Boguslavskiy L."/>
            <person name="Borowsky M."/>
            <person name="Boukhgalter B."/>
            <person name="Brunache A."/>
            <person name="Butler J."/>
            <person name="Calixte N."/>
            <person name="Calvo S."/>
            <person name="Camarata J."/>
            <person name="Campo K."/>
            <person name="Chang J."/>
            <person name="Cheshatsang Y."/>
            <person name="Citroen M."/>
            <person name="Collymore A."/>
            <person name="Considine T."/>
            <person name="Cook A."/>
            <person name="Cooke P."/>
            <person name="Corum B."/>
            <person name="Cuomo C."/>
            <person name="David R."/>
            <person name="Dawoe T."/>
            <person name="Degray S."/>
            <person name="Dodge S."/>
            <person name="Dooley K."/>
            <person name="Dorje P."/>
            <person name="Dorjee K."/>
            <person name="Dorris L."/>
            <person name="Duffey N."/>
            <person name="Dupes A."/>
            <person name="Elkins T."/>
            <person name="Engels R."/>
            <person name="Erickson J."/>
            <person name="Farina A."/>
            <person name="Faro S."/>
            <person name="Ferreira P."/>
            <person name="Fischer H."/>
            <person name="Fitzgerald M."/>
            <person name="Foley K."/>
            <person name="Gage D."/>
            <person name="Galagan J."/>
            <person name="Gearin G."/>
            <person name="Gnerre S."/>
            <person name="Gnirke A."/>
            <person name="Goyette A."/>
            <person name="Graham J."/>
            <person name="Grandbois E."/>
            <person name="Gyaltsen K."/>
            <person name="Hafez N."/>
            <person name="Hagopian D."/>
            <person name="Hagos B."/>
            <person name="Hall J."/>
            <person name="Hatcher B."/>
            <person name="Heller A."/>
            <person name="Higgins H."/>
            <person name="Honan T."/>
            <person name="Horn A."/>
            <person name="Houde N."/>
            <person name="Hughes L."/>
            <person name="Hulme W."/>
            <person name="Husby E."/>
            <person name="Iliev I."/>
            <person name="Jaffe D."/>
            <person name="Jones C."/>
            <person name="Kamal M."/>
            <person name="Kamat A."/>
            <person name="Kamvysselis M."/>
            <person name="Karlsson E."/>
            <person name="Kells C."/>
            <person name="Kieu A."/>
            <person name="Kisner P."/>
            <person name="Kodira C."/>
            <person name="Kulbokas E."/>
            <person name="Labutti K."/>
            <person name="Lama D."/>
            <person name="Landers T."/>
            <person name="Leger J."/>
            <person name="Levine S."/>
            <person name="Lewis D."/>
            <person name="Lewis T."/>
            <person name="Lindblad-toh K."/>
            <person name="Liu X."/>
            <person name="Lokyitsang T."/>
            <person name="Lokyitsang Y."/>
            <person name="Lucien O."/>
            <person name="Lui A."/>
            <person name="Ma L.J."/>
            <person name="Mabbitt R."/>
            <person name="Macdonald J."/>
            <person name="Maclean C."/>
            <person name="Major J."/>
            <person name="Manning J."/>
            <person name="Marabella R."/>
            <person name="Maru K."/>
            <person name="Matthews C."/>
            <person name="Mauceli E."/>
            <person name="Mccarthy M."/>
            <person name="Mcdonough S."/>
            <person name="Mcghee T."/>
            <person name="Meldrim J."/>
            <person name="Meneus L."/>
            <person name="Mesirov J."/>
            <person name="Mihalev A."/>
            <person name="Mihova T."/>
            <person name="Mikkelsen T."/>
            <person name="Mlenga V."/>
            <person name="Moru K."/>
            <person name="Mozes J."/>
            <person name="Mulrain L."/>
            <person name="Munson G."/>
            <person name="Naylor J."/>
            <person name="Newes C."/>
            <person name="Nguyen C."/>
            <person name="Nguyen N."/>
            <person name="Nguyen T."/>
            <person name="Nicol R."/>
            <person name="Nielsen C."/>
            <person name="Nizzari M."/>
            <person name="Norbu C."/>
            <person name="Norbu N."/>
            <person name="O'donnell P."/>
            <person name="Okoawo O."/>
            <person name="O'leary S."/>
            <person name="Omotosho B."/>
            <person name="O'neill K."/>
            <person name="Osman S."/>
            <person name="Parker S."/>
            <person name="Perrin D."/>
            <person name="Phunkhang P."/>
            <person name="Piqani B."/>
            <person name="Purcell S."/>
            <person name="Rachupka T."/>
            <person name="Ramasamy U."/>
            <person name="Rameau R."/>
            <person name="Ray V."/>
            <person name="Raymond C."/>
            <person name="Retta R."/>
            <person name="Richardson S."/>
            <person name="Rise C."/>
            <person name="Rodriguez J."/>
            <person name="Rogers J."/>
            <person name="Rogov P."/>
            <person name="Rutman M."/>
            <person name="Schupbach R."/>
            <person name="Seaman C."/>
            <person name="Settipalli S."/>
            <person name="Sharpe T."/>
            <person name="Sheridan J."/>
            <person name="Sherpa N."/>
            <person name="Shi J."/>
            <person name="Smirnov S."/>
            <person name="Smith C."/>
            <person name="Sougnez C."/>
            <person name="Spencer B."/>
            <person name="Stalker J."/>
            <person name="Stange-thomann N."/>
            <person name="Stavropoulos S."/>
            <person name="Stetson K."/>
            <person name="Stone C."/>
            <person name="Stone S."/>
            <person name="Stubbs M."/>
            <person name="Talamas J."/>
            <person name="Tchuinga P."/>
            <person name="Tenzing P."/>
            <person name="Tesfaye S."/>
            <person name="Theodore J."/>
            <person name="Thoulutsang Y."/>
            <person name="Topham K."/>
            <person name="Towey S."/>
            <person name="Tsamla T."/>
            <person name="Tsomo N."/>
            <person name="Vallee D."/>
            <person name="Vassiliev H."/>
            <person name="Venkataraman V."/>
            <person name="Vinson J."/>
            <person name="Vo A."/>
            <person name="Wade C."/>
            <person name="Wang S."/>
            <person name="Wangchuk T."/>
            <person name="Wangdi T."/>
            <person name="Whittaker C."/>
            <person name="Wilkinson J."/>
            <person name="Wu Y."/>
            <person name="Wyman D."/>
            <person name="Yadav S."/>
            <person name="Yang S."/>
            <person name="Yang X."/>
            <person name="Yeager S."/>
            <person name="Yee E."/>
            <person name="Young G."/>
            <person name="Zainoun J."/>
            <person name="Zembeck L."/>
            <person name="Zimmer A."/>
            <person name="Zody M."/>
            <person name="Lander E."/>
        </authorList>
    </citation>
    <scope>NUCLEOTIDE SEQUENCE [LARGE SCALE GENOMIC DNA]</scope>
</reference>
<sequence length="172" mass="18628">MAFEGTGLLHRSKLDMEMALAASVCHPTLAQATSSKARNDDDDSFLQVIESDDSQSETVKLDGNLDFTVGESSPNNLSSKEICSSKRPRLESDFISLAMLEAKLPSSDADGRGHKCNPVAPKVILPKRIYDILKSHEEGTTAMTSLPAAPLTGWCELMHSSLDPRTIDPVKV</sequence>
<name>H2ZDT1_CIOSA</name>
<protein>
    <submittedName>
        <fullName evidence="1">Uncharacterized protein</fullName>
    </submittedName>
</protein>
<dbReference type="Proteomes" id="UP000007875">
    <property type="component" value="Unassembled WGS sequence"/>
</dbReference>
<organism evidence="1 2">
    <name type="scientific">Ciona savignyi</name>
    <name type="common">Pacific transparent sea squirt</name>
    <dbReference type="NCBI Taxonomy" id="51511"/>
    <lineage>
        <taxon>Eukaryota</taxon>
        <taxon>Metazoa</taxon>
        <taxon>Chordata</taxon>
        <taxon>Tunicata</taxon>
        <taxon>Ascidiacea</taxon>
        <taxon>Phlebobranchia</taxon>
        <taxon>Cionidae</taxon>
        <taxon>Ciona</taxon>
    </lineage>
</organism>
<dbReference type="Ensembl" id="ENSCSAVT00000015926.1">
    <property type="protein sequence ID" value="ENSCSAVP00000015747.1"/>
    <property type="gene ID" value="ENSCSAVG00000009250.1"/>
</dbReference>
<keyword evidence="2" id="KW-1185">Reference proteome</keyword>